<reference evidence="2" key="1">
    <citation type="submission" date="2023-10" db="EMBL/GenBank/DDBJ databases">
        <title>Genome assembly of Pristionchus species.</title>
        <authorList>
            <person name="Yoshida K."/>
            <person name="Sommer R.J."/>
        </authorList>
    </citation>
    <scope>NUCLEOTIDE SEQUENCE</scope>
    <source>
        <strain evidence="2">RS0144</strain>
    </source>
</reference>
<keyword evidence="1" id="KW-0472">Membrane</keyword>
<feature type="transmembrane region" description="Helical" evidence="1">
    <location>
        <begin position="25"/>
        <end position="45"/>
    </location>
</feature>
<comment type="caution">
    <text evidence="2">The sequence shown here is derived from an EMBL/GenBank/DDBJ whole genome shotgun (WGS) entry which is preliminary data.</text>
</comment>
<dbReference type="AlphaFoldDB" id="A0AAV5SQV9"/>
<accession>A0AAV5SQV9</accession>
<dbReference type="EMBL" id="BTSX01000002">
    <property type="protein sequence ID" value="GMS82554.1"/>
    <property type="molecule type" value="Genomic_DNA"/>
</dbReference>
<keyword evidence="1" id="KW-1133">Transmembrane helix</keyword>
<evidence type="ECO:0000313" key="3">
    <source>
        <dbReference type="Proteomes" id="UP001432027"/>
    </source>
</evidence>
<evidence type="ECO:0008006" key="4">
    <source>
        <dbReference type="Google" id="ProtNLM"/>
    </source>
</evidence>
<keyword evidence="3" id="KW-1185">Reference proteome</keyword>
<evidence type="ECO:0000313" key="2">
    <source>
        <dbReference type="EMBL" id="GMS82554.1"/>
    </source>
</evidence>
<feature type="non-terminal residue" evidence="2">
    <location>
        <position position="1"/>
    </location>
</feature>
<name>A0AAV5SQV9_9BILA</name>
<proteinExistence type="predicted"/>
<organism evidence="2 3">
    <name type="scientific">Pristionchus entomophagus</name>
    <dbReference type="NCBI Taxonomy" id="358040"/>
    <lineage>
        <taxon>Eukaryota</taxon>
        <taxon>Metazoa</taxon>
        <taxon>Ecdysozoa</taxon>
        <taxon>Nematoda</taxon>
        <taxon>Chromadorea</taxon>
        <taxon>Rhabditida</taxon>
        <taxon>Rhabditina</taxon>
        <taxon>Diplogasteromorpha</taxon>
        <taxon>Diplogasteroidea</taxon>
        <taxon>Neodiplogasteridae</taxon>
        <taxon>Pristionchus</taxon>
    </lineage>
</organism>
<gene>
    <name evidence="2" type="ORF">PENTCL1PPCAC_4729</name>
</gene>
<keyword evidence="1" id="KW-0812">Transmembrane</keyword>
<protein>
    <recommendedName>
        <fullName evidence="4">G protein-coupled receptor</fullName>
    </recommendedName>
</protein>
<dbReference type="Proteomes" id="UP001432027">
    <property type="component" value="Unassembled WGS sequence"/>
</dbReference>
<sequence>QISSMSGLNKITFCLRPTRNVRCHLISLLVAAHLTDVFIGVVASFRCLPASDSPCAQFSSASLSSIRCLPALDSRCTPLSHLRAHPCSSHHCFHRRRWLNPMSTCDRLAMCAVFIGVAGLNPIDSPCAQLSSASLASTWLWLNPQCTASSFPCSSRLISLLV</sequence>
<evidence type="ECO:0000256" key="1">
    <source>
        <dbReference type="SAM" id="Phobius"/>
    </source>
</evidence>